<evidence type="ECO:0000259" key="2">
    <source>
        <dbReference type="Pfam" id="PF04059"/>
    </source>
</evidence>
<name>A0A6G1I7J6_9PEZI</name>
<dbReference type="Proteomes" id="UP000799640">
    <property type="component" value="Unassembled WGS sequence"/>
</dbReference>
<gene>
    <name evidence="3" type="ORF">EJ06DRAFT_189693</name>
</gene>
<proteinExistence type="predicted"/>
<protein>
    <recommendedName>
        <fullName evidence="2">Mei2-like C-terminal RNA recognition motif domain-containing protein</fullName>
    </recommendedName>
</protein>
<reference evidence="3" key="1">
    <citation type="journal article" date="2020" name="Stud. Mycol.">
        <title>101 Dothideomycetes genomes: a test case for predicting lifestyles and emergence of pathogens.</title>
        <authorList>
            <person name="Haridas S."/>
            <person name="Albert R."/>
            <person name="Binder M."/>
            <person name="Bloem J."/>
            <person name="Labutti K."/>
            <person name="Salamov A."/>
            <person name="Andreopoulos B."/>
            <person name="Baker S."/>
            <person name="Barry K."/>
            <person name="Bills G."/>
            <person name="Bluhm B."/>
            <person name="Cannon C."/>
            <person name="Castanera R."/>
            <person name="Culley D."/>
            <person name="Daum C."/>
            <person name="Ezra D."/>
            <person name="Gonzalez J."/>
            <person name="Henrissat B."/>
            <person name="Kuo A."/>
            <person name="Liang C."/>
            <person name="Lipzen A."/>
            <person name="Lutzoni F."/>
            <person name="Magnuson J."/>
            <person name="Mondo S."/>
            <person name="Nolan M."/>
            <person name="Ohm R."/>
            <person name="Pangilinan J."/>
            <person name="Park H.-J."/>
            <person name="Ramirez L."/>
            <person name="Alfaro M."/>
            <person name="Sun H."/>
            <person name="Tritt A."/>
            <person name="Yoshinaga Y."/>
            <person name="Zwiers L.-H."/>
            <person name="Turgeon B."/>
            <person name="Goodwin S."/>
            <person name="Spatafora J."/>
            <person name="Crous P."/>
            <person name="Grigoriev I."/>
        </authorList>
    </citation>
    <scope>NUCLEOTIDE SEQUENCE</scope>
    <source>
        <strain evidence="3">CBS 262.69</strain>
    </source>
</reference>
<keyword evidence="4" id="KW-1185">Reference proteome</keyword>
<keyword evidence="1" id="KW-0694">RNA-binding</keyword>
<dbReference type="EMBL" id="ML996688">
    <property type="protein sequence ID" value="KAF2404154.1"/>
    <property type="molecule type" value="Genomic_DNA"/>
</dbReference>
<sequence>MNRREASGYGNALVAGGGGPVFQNLGYAQPALAPMPPSTPVHRNHAGPFIRNAAFQQNDGHFGRNSPRAHVVPERIRQGLDVRTTVMIRNIPNKVDAAMFKDIIDESSWGKYDFSYLRIDFKNQCNVGYAFVNLIKPEYIIGLFDQLVGKRWNVYNSDKVAEMCYATIQGRDCLIEKFRNSSVMCEWAPHRAKLWYTEVDGQLCGSEAPFPGPTNLQKVRTRVLPFSRQMTDSQQLQRSKDNAAEIGLFPPRGAASMQQADRHRSSLYDRGTPHALLDARRLEAQRPIHPQTFAGPVQYVGPRNYAMPYGNGLGNMNPPVQDFAGRNMYNMTPMHGIPPMTPMPPMAYPHSEVGYGYPGMPPSMPSNYRF</sequence>
<dbReference type="Pfam" id="PF04059">
    <property type="entry name" value="RRM_2"/>
    <property type="match status" value="1"/>
</dbReference>
<evidence type="ECO:0000313" key="4">
    <source>
        <dbReference type="Proteomes" id="UP000799640"/>
    </source>
</evidence>
<dbReference type="InterPro" id="IPR035979">
    <property type="entry name" value="RBD_domain_sf"/>
</dbReference>
<dbReference type="GO" id="GO:0003723">
    <property type="term" value="F:RNA binding"/>
    <property type="evidence" value="ECO:0007669"/>
    <property type="project" value="UniProtKB-KW"/>
</dbReference>
<dbReference type="PANTHER" id="PTHR23189">
    <property type="entry name" value="RNA RECOGNITION MOTIF-CONTAINING"/>
    <property type="match status" value="1"/>
</dbReference>
<dbReference type="SUPFAM" id="SSF54928">
    <property type="entry name" value="RNA-binding domain, RBD"/>
    <property type="match status" value="1"/>
</dbReference>
<organism evidence="3 4">
    <name type="scientific">Trichodelitschia bisporula</name>
    <dbReference type="NCBI Taxonomy" id="703511"/>
    <lineage>
        <taxon>Eukaryota</taxon>
        <taxon>Fungi</taxon>
        <taxon>Dikarya</taxon>
        <taxon>Ascomycota</taxon>
        <taxon>Pezizomycotina</taxon>
        <taxon>Dothideomycetes</taxon>
        <taxon>Dothideomycetes incertae sedis</taxon>
        <taxon>Phaeotrichales</taxon>
        <taxon>Phaeotrichaceae</taxon>
        <taxon>Trichodelitschia</taxon>
    </lineage>
</organism>
<feature type="domain" description="Mei2-like C-terminal RNA recognition motif" evidence="2">
    <location>
        <begin position="83"/>
        <end position="179"/>
    </location>
</feature>
<accession>A0A6G1I7J6</accession>
<dbReference type="InterPro" id="IPR007201">
    <property type="entry name" value="Mei2-like_Rrm_C"/>
</dbReference>
<evidence type="ECO:0000256" key="1">
    <source>
        <dbReference type="ARBA" id="ARBA00022884"/>
    </source>
</evidence>
<dbReference type="AlphaFoldDB" id="A0A6G1I7J6"/>
<dbReference type="OrthoDB" id="417481at2759"/>
<evidence type="ECO:0000313" key="3">
    <source>
        <dbReference type="EMBL" id="KAF2404154.1"/>
    </source>
</evidence>